<reference evidence="1 2" key="1">
    <citation type="submission" date="2015-07" db="EMBL/GenBank/DDBJ databases">
        <title>Emmonsia species relationships and genome sequence.</title>
        <authorList>
            <person name="Cuomo C.A."/>
            <person name="Schwartz I.S."/>
            <person name="Kenyon C."/>
            <person name="de Hoog G.S."/>
            <person name="Govender N.P."/>
            <person name="Botha A."/>
            <person name="Moreno L."/>
            <person name="de Vries M."/>
            <person name="Munoz J.F."/>
            <person name="Stielow J.B."/>
        </authorList>
    </citation>
    <scope>NUCLEOTIDE SEQUENCE [LARGE SCALE GENOMIC DNA]</scope>
    <source>
        <strain evidence="1 2">CBS 136260</strain>
    </source>
</reference>
<accession>A0A1B7NKC3</accession>
<sequence>MPAPQNELRPGPPRLPEKYSCPQDYERLCCHNSFPQMIPKGAFWGYMLSQQAEFQIVESPIVDFPEHVSKLSRSPCAVRQ</sequence>
<evidence type="ECO:0000313" key="2">
    <source>
        <dbReference type="Proteomes" id="UP000091918"/>
    </source>
</evidence>
<protein>
    <submittedName>
        <fullName evidence="1">Uncharacterized protein</fullName>
    </submittedName>
</protein>
<evidence type="ECO:0000313" key="1">
    <source>
        <dbReference type="EMBL" id="OAX77263.1"/>
    </source>
</evidence>
<dbReference type="AlphaFoldDB" id="A0A1B7NKC3"/>
<comment type="caution">
    <text evidence="1">The sequence shown here is derived from an EMBL/GenBank/DDBJ whole genome shotgun (WGS) entry which is preliminary data.</text>
</comment>
<proteinExistence type="predicted"/>
<dbReference type="Proteomes" id="UP000091918">
    <property type="component" value="Unassembled WGS sequence"/>
</dbReference>
<gene>
    <name evidence="1" type="ORF">ACJ72_08441</name>
</gene>
<name>A0A1B7NKC3_9EURO</name>
<dbReference type="EMBL" id="LGUA01002938">
    <property type="protein sequence ID" value="OAX77263.1"/>
    <property type="molecule type" value="Genomic_DNA"/>
</dbReference>
<organism evidence="1 2">
    <name type="scientific">Emergomyces africanus</name>
    <dbReference type="NCBI Taxonomy" id="1955775"/>
    <lineage>
        <taxon>Eukaryota</taxon>
        <taxon>Fungi</taxon>
        <taxon>Dikarya</taxon>
        <taxon>Ascomycota</taxon>
        <taxon>Pezizomycotina</taxon>
        <taxon>Eurotiomycetes</taxon>
        <taxon>Eurotiomycetidae</taxon>
        <taxon>Onygenales</taxon>
        <taxon>Ajellomycetaceae</taxon>
        <taxon>Emergomyces</taxon>
    </lineage>
</organism>
<feature type="non-terminal residue" evidence="1">
    <location>
        <position position="80"/>
    </location>
</feature>
<keyword evidence="2" id="KW-1185">Reference proteome</keyword>